<protein>
    <submittedName>
        <fullName evidence="2">Uncharacterized protein</fullName>
    </submittedName>
</protein>
<keyword evidence="1" id="KW-0812">Transmembrane</keyword>
<sequence length="79" mass="8684">MLYFIDLFSLPVLSFATSFLVFFILIIISIYSVGNHCITANAKKGVLVIHLCAMKHDNIPNVAPYTQTSSKTPATDPPL</sequence>
<accession>A0A974CGK7</accession>
<name>A0A974CGK7_XENLA</name>
<gene>
    <name evidence="2" type="ORF">XELAEV_18035745mg</name>
</gene>
<dbReference type="AlphaFoldDB" id="A0A974CGK7"/>
<keyword evidence="1" id="KW-1133">Transmembrane helix</keyword>
<keyword evidence="1" id="KW-0472">Membrane</keyword>
<organism evidence="2 3">
    <name type="scientific">Xenopus laevis</name>
    <name type="common">African clawed frog</name>
    <dbReference type="NCBI Taxonomy" id="8355"/>
    <lineage>
        <taxon>Eukaryota</taxon>
        <taxon>Metazoa</taxon>
        <taxon>Chordata</taxon>
        <taxon>Craniata</taxon>
        <taxon>Vertebrata</taxon>
        <taxon>Euteleostomi</taxon>
        <taxon>Amphibia</taxon>
        <taxon>Batrachia</taxon>
        <taxon>Anura</taxon>
        <taxon>Pipoidea</taxon>
        <taxon>Pipidae</taxon>
        <taxon>Xenopodinae</taxon>
        <taxon>Xenopus</taxon>
        <taxon>Xenopus</taxon>
    </lineage>
</organism>
<proteinExistence type="predicted"/>
<evidence type="ECO:0000256" key="1">
    <source>
        <dbReference type="SAM" id="Phobius"/>
    </source>
</evidence>
<evidence type="ECO:0000313" key="3">
    <source>
        <dbReference type="Proteomes" id="UP000694892"/>
    </source>
</evidence>
<evidence type="ECO:0000313" key="2">
    <source>
        <dbReference type="EMBL" id="OCT72763.1"/>
    </source>
</evidence>
<dbReference type="Proteomes" id="UP000694892">
    <property type="component" value="Chromosome 7L"/>
</dbReference>
<dbReference type="EMBL" id="CM004478">
    <property type="protein sequence ID" value="OCT72763.1"/>
    <property type="molecule type" value="Genomic_DNA"/>
</dbReference>
<feature type="transmembrane region" description="Helical" evidence="1">
    <location>
        <begin position="12"/>
        <end position="34"/>
    </location>
</feature>
<reference evidence="3" key="1">
    <citation type="journal article" date="2016" name="Nature">
        <title>Genome evolution in the allotetraploid frog Xenopus laevis.</title>
        <authorList>
            <person name="Session A.M."/>
            <person name="Uno Y."/>
            <person name="Kwon T."/>
            <person name="Chapman J.A."/>
            <person name="Toyoda A."/>
            <person name="Takahashi S."/>
            <person name="Fukui A."/>
            <person name="Hikosaka A."/>
            <person name="Suzuki A."/>
            <person name="Kondo M."/>
            <person name="van Heeringen S.J."/>
            <person name="Quigley I."/>
            <person name="Heinz S."/>
            <person name="Ogino H."/>
            <person name="Ochi H."/>
            <person name="Hellsten U."/>
            <person name="Lyons J.B."/>
            <person name="Simakov O."/>
            <person name="Putnam N."/>
            <person name="Stites J."/>
            <person name="Kuroki Y."/>
            <person name="Tanaka T."/>
            <person name="Michiue T."/>
            <person name="Watanabe M."/>
            <person name="Bogdanovic O."/>
            <person name="Lister R."/>
            <person name="Georgiou G."/>
            <person name="Paranjpe S.S."/>
            <person name="van Kruijsbergen I."/>
            <person name="Shu S."/>
            <person name="Carlson J."/>
            <person name="Kinoshita T."/>
            <person name="Ohta Y."/>
            <person name="Mawaribuchi S."/>
            <person name="Jenkins J."/>
            <person name="Grimwood J."/>
            <person name="Schmutz J."/>
            <person name="Mitros T."/>
            <person name="Mozaffari S.V."/>
            <person name="Suzuki Y."/>
            <person name="Haramoto Y."/>
            <person name="Yamamoto T.S."/>
            <person name="Takagi C."/>
            <person name="Heald R."/>
            <person name="Miller K."/>
            <person name="Haudenschild C."/>
            <person name="Kitzman J."/>
            <person name="Nakayama T."/>
            <person name="Izutsu Y."/>
            <person name="Robert J."/>
            <person name="Fortriede J."/>
            <person name="Burns K."/>
            <person name="Lotay V."/>
            <person name="Karimi K."/>
            <person name="Yasuoka Y."/>
            <person name="Dichmann D.S."/>
            <person name="Flajnik M.F."/>
            <person name="Houston D.W."/>
            <person name="Shendure J."/>
            <person name="DuPasquier L."/>
            <person name="Vize P.D."/>
            <person name="Zorn A.M."/>
            <person name="Ito M."/>
            <person name="Marcotte E.M."/>
            <person name="Wallingford J.B."/>
            <person name="Ito Y."/>
            <person name="Asashima M."/>
            <person name="Ueno N."/>
            <person name="Matsuda Y."/>
            <person name="Veenstra G.J."/>
            <person name="Fujiyama A."/>
            <person name="Harland R.M."/>
            <person name="Taira M."/>
            <person name="Rokhsar D.S."/>
        </authorList>
    </citation>
    <scope>NUCLEOTIDE SEQUENCE [LARGE SCALE GENOMIC DNA]</scope>
    <source>
        <strain evidence="3">J</strain>
    </source>
</reference>